<evidence type="ECO:0000313" key="3">
    <source>
        <dbReference type="EMBL" id="THX25904.1"/>
    </source>
</evidence>
<dbReference type="Proteomes" id="UP000308953">
    <property type="component" value="Unassembled WGS sequence"/>
</dbReference>
<feature type="compositionally biased region" description="Basic and acidic residues" evidence="1">
    <location>
        <begin position="547"/>
        <end position="562"/>
    </location>
</feature>
<gene>
    <name evidence="3" type="ORF">D6D10_09824</name>
</gene>
<reference evidence="3 4" key="1">
    <citation type="submission" date="2018-10" db="EMBL/GenBank/DDBJ databases">
        <title>Fifty Aureobasidium pullulans genomes reveal a recombining polyextremotolerant generalist.</title>
        <authorList>
            <person name="Gostincar C."/>
            <person name="Turk M."/>
            <person name="Zajc J."/>
            <person name="Gunde-Cimerman N."/>
        </authorList>
    </citation>
    <scope>NUCLEOTIDE SEQUENCE [LARGE SCALE GENOMIC DNA]</scope>
    <source>
        <strain evidence="3 4">EXF-9785</strain>
    </source>
</reference>
<feature type="region of interest" description="Disordered" evidence="1">
    <location>
        <begin position="1"/>
        <end position="24"/>
    </location>
</feature>
<feature type="region of interest" description="Disordered" evidence="1">
    <location>
        <begin position="547"/>
        <end position="576"/>
    </location>
</feature>
<evidence type="ECO:0000259" key="2">
    <source>
        <dbReference type="Pfam" id="PF20411"/>
    </source>
</evidence>
<evidence type="ECO:0000313" key="4">
    <source>
        <dbReference type="Proteomes" id="UP000308953"/>
    </source>
</evidence>
<evidence type="ECO:0000256" key="1">
    <source>
        <dbReference type="SAM" id="MobiDB-lite"/>
    </source>
</evidence>
<proteinExistence type="predicted"/>
<protein>
    <recommendedName>
        <fullName evidence="2">DUF6697 domain-containing protein</fullName>
    </recommendedName>
</protein>
<accession>A0A4S9E1J4</accession>
<dbReference type="InterPro" id="IPR046520">
    <property type="entry name" value="DUF6697"/>
</dbReference>
<dbReference type="AlphaFoldDB" id="A0A4S9E1J4"/>
<sequence>MLLNMPNTMTAPQHPSTAPINTPDQLPTNRWYGGPYSFEPPAQQPLANSMYAAGTNDQISYRPQTINEAAEMNQLTQRIDQVERYQFQEGLTARFNQVSTARQLRNLQTEQAKDIKILEMRITVFGLQAKLIEKENEERTRLIKIEPRTQAEKLESAMKNRSLNRIASGDVSPDLTPVQGCIRAAQMDKLAKLLRSRVYIRGAEYILEAEDAEAWASKLRKDADATTSEAESPVTRGRKIAPHQKLAAQHVQVSKAPDTQIEVEVLKTSVPETDNVTSIGQGWQPAYIKALPCLSAQDLQVIPSHEGMHYFNRSFLLTQLGGTSWSPSFYHVPQPERSLLPDRGYFILEAVHEPLGPITPGAHGSLLTPILRLPEVNNPTTPKPESMQNAPLFVKHDDGYVYYGMYTFLRADRLDIERCDAVVPSHLKDFWAEQLTSTHRPKWVTEALQKHLLPQPTYSGPLPDHADEDQVNAALSHHMTAMEAWQRDTHVKTAFLRPENILAAFNAPDTGAEMPGIRFWNMGLRCDGWDEGFYDMMVREERIWKKNGSRDGEGERARREEMMTMLRPRSKRPKKW</sequence>
<feature type="domain" description="DUF6697" evidence="2">
    <location>
        <begin position="311"/>
        <end position="539"/>
    </location>
</feature>
<organism evidence="3 4">
    <name type="scientific">Aureobasidium pullulans</name>
    <name type="common">Black yeast</name>
    <name type="synonym">Pullularia pullulans</name>
    <dbReference type="NCBI Taxonomy" id="5580"/>
    <lineage>
        <taxon>Eukaryota</taxon>
        <taxon>Fungi</taxon>
        <taxon>Dikarya</taxon>
        <taxon>Ascomycota</taxon>
        <taxon>Pezizomycotina</taxon>
        <taxon>Dothideomycetes</taxon>
        <taxon>Dothideomycetidae</taxon>
        <taxon>Dothideales</taxon>
        <taxon>Saccotheciaceae</taxon>
        <taxon>Aureobasidium</taxon>
    </lineage>
</organism>
<dbReference type="EMBL" id="QZAV01000453">
    <property type="protein sequence ID" value="THX25904.1"/>
    <property type="molecule type" value="Genomic_DNA"/>
</dbReference>
<comment type="caution">
    <text evidence="3">The sequence shown here is derived from an EMBL/GenBank/DDBJ whole genome shotgun (WGS) entry which is preliminary data.</text>
</comment>
<dbReference type="Pfam" id="PF20411">
    <property type="entry name" value="DUF6697"/>
    <property type="match status" value="1"/>
</dbReference>
<name>A0A4S9E1J4_AURPU</name>